<evidence type="ECO:0000313" key="3">
    <source>
        <dbReference type="Proteomes" id="UP001397290"/>
    </source>
</evidence>
<comment type="caution">
    <text evidence="2">The sequence shown here is derived from an EMBL/GenBank/DDBJ whole genome shotgun (WGS) entry which is preliminary data.</text>
</comment>
<sequence length="245" mass="27644">MNRGLFNVFNLFQEAEARMVAEFIDAGHISLANTTPNDLHPLHQLFLDTRELLQQVYQCYSYPFALETLKSNRASLHRQLLFFKGVCDKPRNETLKMILRNGFLYHANLLALRFATLEESDNVEIVELLITLNILHLWHVPAHTDTEAKMLETNDDAEDSSTVGAPTEGDSNLETALKVELADADRQIKTIQDAKKDLERKLAVLKETESAVLQARDAMTQTQNAIAKRDIALMESPVSFSAESC</sequence>
<gene>
    <name evidence="2" type="ORF">G3M48_007069</name>
</gene>
<reference evidence="2 3" key="1">
    <citation type="submission" date="2020-02" db="EMBL/GenBank/DDBJ databases">
        <title>Comparative genomics of the hypocrealean fungal genus Beauvera.</title>
        <authorList>
            <person name="Showalter D.N."/>
            <person name="Bushley K.E."/>
            <person name="Rehner S.A."/>
        </authorList>
    </citation>
    <scope>NUCLEOTIDE SEQUENCE [LARGE SCALE GENOMIC DNA]</scope>
    <source>
        <strain evidence="2 3">ARSEF4384</strain>
    </source>
</reference>
<keyword evidence="1" id="KW-0175">Coiled coil</keyword>
<proteinExistence type="predicted"/>
<organism evidence="2 3">
    <name type="scientific">Beauveria asiatica</name>
    <dbReference type="NCBI Taxonomy" id="1069075"/>
    <lineage>
        <taxon>Eukaryota</taxon>
        <taxon>Fungi</taxon>
        <taxon>Dikarya</taxon>
        <taxon>Ascomycota</taxon>
        <taxon>Pezizomycotina</taxon>
        <taxon>Sordariomycetes</taxon>
        <taxon>Hypocreomycetidae</taxon>
        <taxon>Hypocreales</taxon>
        <taxon>Cordycipitaceae</taxon>
        <taxon>Beauveria</taxon>
    </lineage>
</organism>
<evidence type="ECO:0000313" key="2">
    <source>
        <dbReference type="EMBL" id="KAK8143556.1"/>
    </source>
</evidence>
<protein>
    <submittedName>
        <fullName evidence="2">Uncharacterized protein</fullName>
    </submittedName>
</protein>
<dbReference type="AlphaFoldDB" id="A0AAW0RNU1"/>
<dbReference type="EMBL" id="JAAHCF010000494">
    <property type="protein sequence ID" value="KAK8143556.1"/>
    <property type="molecule type" value="Genomic_DNA"/>
</dbReference>
<feature type="coiled-coil region" evidence="1">
    <location>
        <begin position="181"/>
        <end position="211"/>
    </location>
</feature>
<dbReference type="Proteomes" id="UP001397290">
    <property type="component" value="Unassembled WGS sequence"/>
</dbReference>
<accession>A0AAW0RNU1</accession>
<keyword evidence="3" id="KW-1185">Reference proteome</keyword>
<name>A0AAW0RNU1_9HYPO</name>
<evidence type="ECO:0000256" key="1">
    <source>
        <dbReference type="SAM" id="Coils"/>
    </source>
</evidence>